<evidence type="ECO:0000313" key="10">
    <source>
        <dbReference type="EMBL" id="MFC6038482.1"/>
    </source>
</evidence>
<evidence type="ECO:0000256" key="5">
    <source>
        <dbReference type="ARBA" id="ARBA00022984"/>
    </source>
</evidence>
<dbReference type="PANTHER" id="PTHR21581:SF33">
    <property type="entry name" value="D-ALANYL-D-ALANINE CARBOXYPEPTIDASE DACB"/>
    <property type="match status" value="1"/>
</dbReference>
<evidence type="ECO:0000256" key="4">
    <source>
        <dbReference type="ARBA" id="ARBA00022960"/>
    </source>
</evidence>
<feature type="domain" description="Peptidase S11 D-alanyl-D-alanine carboxypeptidase A N-terminal" evidence="9">
    <location>
        <begin position="23"/>
        <end position="239"/>
    </location>
</feature>
<comment type="caution">
    <text evidence="10">The sequence shown here is derived from an EMBL/GenBank/DDBJ whole genome shotgun (WGS) entry which is preliminary data.</text>
</comment>
<dbReference type="Proteomes" id="UP001596170">
    <property type="component" value="Unassembled WGS sequence"/>
</dbReference>
<dbReference type="Gene3D" id="3.40.710.10">
    <property type="entry name" value="DD-peptidase/beta-lactamase superfamily"/>
    <property type="match status" value="1"/>
</dbReference>
<gene>
    <name evidence="10" type="ORF">ACFPYN_03335</name>
</gene>
<feature type="chain" id="PRO_5046675009" evidence="8">
    <location>
        <begin position="25"/>
        <end position="329"/>
    </location>
</feature>
<dbReference type="SUPFAM" id="SSF56601">
    <property type="entry name" value="beta-lactamase/transpeptidase-like"/>
    <property type="match status" value="1"/>
</dbReference>
<evidence type="ECO:0000256" key="7">
    <source>
        <dbReference type="RuleBase" id="RU004016"/>
    </source>
</evidence>
<comment type="similarity">
    <text evidence="1 7">Belongs to the peptidase S11 family.</text>
</comment>
<name>A0ABW1L6G3_9BACL</name>
<keyword evidence="5" id="KW-0573">Peptidoglycan synthesis</keyword>
<keyword evidence="10" id="KW-0645">Protease</keyword>
<evidence type="ECO:0000259" key="9">
    <source>
        <dbReference type="Pfam" id="PF00768"/>
    </source>
</evidence>
<evidence type="ECO:0000256" key="2">
    <source>
        <dbReference type="ARBA" id="ARBA00022729"/>
    </source>
</evidence>
<dbReference type="PRINTS" id="PR00725">
    <property type="entry name" value="DADACBPTASE1"/>
</dbReference>
<dbReference type="EC" id="3.4.-.-" evidence="10"/>
<keyword evidence="11" id="KW-1185">Reference proteome</keyword>
<evidence type="ECO:0000256" key="1">
    <source>
        <dbReference type="ARBA" id="ARBA00007164"/>
    </source>
</evidence>
<keyword evidence="10" id="KW-0121">Carboxypeptidase</keyword>
<evidence type="ECO:0000313" key="11">
    <source>
        <dbReference type="Proteomes" id="UP001596170"/>
    </source>
</evidence>
<dbReference type="InterPro" id="IPR001967">
    <property type="entry name" value="Peptidase_S11_N"/>
</dbReference>
<keyword evidence="6" id="KW-0961">Cell wall biogenesis/degradation</keyword>
<dbReference type="InterPro" id="IPR012338">
    <property type="entry name" value="Beta-lactam/transpept-like"/>
</dbReference>
<organism evidence="10 11">
    <name type="scientific">Paenisporosarcina macmurdoensis</name>
    <dbReference type="NCBI Taxonomy" id="212659"/>
    <lineage>
        <taxon>Bacteria</taxon>
        <taxon>Bacillati</taxon>
        <taxon>Bacillota</taxon>
        <taxon>Bacilli</taxon>
        <taxon>Bacillales</taxon>
        <taxon>Caryophanaceae</taxon>
        <taxon>Paenisporosarcina</taxon>
    </lineage>
</organism>
<protein>
    <submittedName>
        <fullName evidence="10">D-alanyl-D-alanine carboxypeptidase family protein</fullName>
        <ecNumber evidence="10">3.4.-.-</ecNumber>
    </submittedName>
</protein>
<keyword evidence="3 10" id="KW-0378">Hydrolase</keyword>
<dbReference type="EMBL" id="JBHSRI010000002">
    <property type="protein sequence ID" value="MFC6038482.1"/>
    <property type="molecule type" value="Genomic_DNA"/>
</dbReference>
<dbReference type="GO" id="GO:0004180">
    <property type="term" value="F:carboxypeptidase activity"/>
    <property type="evidence" value="ECO:0007669"/>
    <property type="project" value="UniProtKB-KW"/>
</dbReference>
<sequence length="329" mass="36514">MRKQIALLLVLLLVGALYPHFTQAQGSSYAVIDAKTGRLLEGSAEHVQLPIASLTKMWTAVVVAQEVDLKERAKISSNATSQEGSSIYLKNGEDTPVDFLLYGLMLRSGNDAAVALAEHAGGSVVGFVKLMNDQAKLMGLNNTYFQNPSGLHHEEHLSTAYDTALMLKIAMDNKALKPILTAPYYKGNGKHWENKHKLVRLDSTAIAGKTGFTKAAGRTLATYFKDGDEEVIVVTLNQSNDWQMHQQLAQNVFTQYDRVEVIEKGSYDLPGGLVIKTDKPVYVLKNKKDQVSHLVILNRKKSLQKVARWEVQINGKTILTQKVHIERME</sequence>
<dbReference type="Pfam" id="PF00768">
    <property type="entry name" value="Peptidase_S11"/>
    <property type="match status" value="1"/>
</dbReference>
<reference evidence="11" key="1">
    <citation type="journal article" date="2019" name="Int. J. Syst. Evol. Microbiol.">
        <title>The Global Catalogue of Microorganisms (GCM) 10K type strain sequencing project: providing services to taxonomists for standard genome sequencing and annotation.</title>
        <authorList>
            <consortium name="The Broad Institute Genomics Platform"/>
            <consortium name="The Broad Institute Genome Sequencing Center for Infectious Disease"/>
            <person name="Wu L."/>
            <person name="Ma J."/>
        </authorList>
    </citation>
    <scope>NUCLEOTIDE SEQUENCE [LARGE SCALE GENOMIC DNA]</scope>
    <source>
        <strain evidence="11">CCUG 54527</strain>
    </source>
</reference>
<proteinExistence type="inferred from homology"/>
<keyword evidence="4" id="KW-0133">Cell shape</keyword>
<evidence type="ECO:0000256" key="8">
    <source>
        <dbReference type="SAM" id="SignalP"/>
    </source>
</evidence>
<dbReference type="PANTHER" id="PTHR21581">
    <property type="entry name" value="D-ALANYL-D-ALANINE CARBOXYPEPTIDASE"/>
    <property type="match status" value="1"/>
</dbReference>
<dbReference type="InterPro" id="IPR018044">
    <property type="entry name" value="Peptidase_S11"/>
</dbReference>
<feature type="signal peptide" evidence="8">
    <location>
        <begin position="1"/>
        <end position="24"/>
    </location>
</feature>
<dbReference type="RefSeq" id="WP_377732501.1">
    <property type="nucleotide sequence ID" value="NZ_JBHSRI010000002.1"/>
</dbReference>
<accession>A0ABW1L6G3</accession>
<evidence type="ECO:0000256" key="6">
    <source>
        <dbReference type="ARBA" id="ARBA00023316"/>
    </source>
</evidence>
<evidence type="ECO:0000256" key="3">
    <source>
        <dbReference type="ARBA" id="ARBA00022801"/>
    </source>
</evidence>
<keyword evidence="2 8" id="KW-0732">Signal</keyword>